<accession>A0A514D864</accession>
<evidence type="ECO:0008006" key="3">
    <source>
        <dbReference type="Google" id="ProtNLM"/>
    </source>
</evidence>
<evidence type="ECO:0000313" key="2">
    <source>
        <dbReference type="EMBL" id="QDH89804.1"/>
    </source>
</evidence>
<evidence type="ECO:0000256" key="1">
    <source>
        <dbReference type="SAM" id="MobiDB-lite"/>
    </source>
</evidence>
<feature type="compositionally biased region" description="Basic and acidic residues" evidence="1">
    <location>
        <begin position="52"/>
        <end position="66"/>
    </location>
</feature>
<dbReference type="EMBL" id="MN035051">
    <property type="protein sequence ID" value="QDH89804.1"/>
    <property type="molecule type" value="Genomic_RNA"/>
</dbReference>
<feature type="region of interest" description="Disordered" evidence="1">
    <location>
        <begin position="40"/>
        <end position="70"/>
    </location>
</feature>
<name>A0A514D864_9VIRU</name>
<reference evidence="2" key="1">
    <citation type="submission" date="2019-05" db="EMBL/GenBank/DDBJ databases">
        <title>Metatranscriptomic reconstruction reveals RNA viruses with the potential to shape carbon cycling in soil.</title>
        <authorList>
            <person name="Starr E.P."/>
            <person name="Nuccio E."/>
            <person name="Pett-Ridge J."/>
            <person name="Banfield J.F."/>
            <person name="Firestone M.K."/>
        </authorList>
    </citation>
    <scope>NUCLEOTIDE SEQUENCE</scope>
    <source>
        <strain evidence="2">H4_Bulk_Litter_23_scaffold_312</strain>
    </source>
</reference>
<gene>
    <name evidence="2" type="ORF">H4BulkLitter23312_000004</name>
</gene>
<feature type="compositionally biased region" description="Polar residues" evidence="1">
    <location>
        <begin position="40"/>
        <end position="51"/>
    </location>
</feature>
<protein>
    <recommendedName>
        <fullName evidence="3">Maturation</fullName>
    </recommendedName>
</protein>
<organism evidence="2">
    <name type="scientific">Leviviridae sp</name>
    <dbReference type="NCBI Taxonomy" id="2027243"/>
    <lineage>
        <taxon>Viruses</taxon>
        <taxon>Riboviria</taxon>
        <taxon>Orthornavirae</taxon>
        <taxon>Lenarviricota</taxon>
        <taxon>Leviviricetes</taxon>
        <taxon>Norzivirales</taxon>
        <taxon>Fiersviridae</taxon>
    </lineage>
</organism>
<sequence>MSEMKTRTKRRPKLQLGKAKVVRVDRNTDNGNVVTSVQLNNRIDSSSGLQKTKSEGHPWNRKERPPGDLGGNFWTWRVSNLTKKGGYHSWRESFTGPAWIKTTIDYNLNCYAINPEAVTSPPDLSSNAIALGSKGTTAIARCSPTNSVADLSVFLGETMKDRLPSIPFLRSLEKRASLAFHAGDEFLNAVFGWAPLVADIKKSATAIQHAQKVIHQFERDAGKQVRRRFTFDTEHSVESTLLGTGIEAWYGSTSSGPASTYMGQGPLFRTREITRSQWFSGAFTYHLPEGYLGLGDVVGKADKLFGLELTPSVLWELAPWSWAIDWVTNIGDGISNLSNWSQFGQVLRYGYIMETTSVRDTYTLVTNGPGGQFVHEPVVIDTTVKQRQKANPFGFGVTWEGLNPLQLAIAGALGLTKG</sequence>
<proteinExistence type="predicted"/>